<dbReference type="PRINTS" id="PR01437">
    <property type="entry name" value="NUOXDRDTASE4"/>
</dbReference>
<evidence type="ECO:0000256" key="7">
    <source>
        <dbReference type="RuleBase" id="RU000320"/>
    </source>
</evidence>
<feature type="transmembrane region" description="Helical" evidence="8">
    <location>
        <begin position="65"/>
        <end position="85"/>
    </location>
</feature>
<name>A0A498C0E5_9GAMM</name>
<comment type="caution">
    <text evidence="10">The sequence shown here is derived from an EMBL/GenBank/DDBJ whole genome shotgun (WGS) entry which is preliminary data.</text>
</comment>
<feature type="transmembrane region" description="Helical" evidence="8">
    <location>
        <begin position="309"/>
        <end position="331"/>
    </location>
</feature>
<dbReference type="Pfam" id="PF00361">
    <property type="entry name" value="Proton_antipo_M"/>
    <property type="match status" value="1"/>
</dbReference>
<feature type="domain" description="NADH:quinone oxidoreductase/Mrp antiporter transmembrane" evidence="9">
    <location>
        <begin position="118"/>
        <end position="337"/>
    </location>
</feature>
<accession>A0A498C0E5</accession>
<comment type="similarity">
    <text evidence="2">Belongs to the CPA3 antiporters (TC 2.A.63) subunit D family.</text>
</comment>
<proteinExistence type="inferred from homology"/>
<feature type="transmembrane region" description="Helical" evidence="8">
    <location>
        <begin position="458"/>
        <end position="475"/>
    </location>
</feature>
<keyword evidence="10" id="KW-0456">Lyase</keyword>
<feature type="transmembrane region" description="Helical" evidence="8">
    <location>
        <begin position="226"/>
        <end position="244"/>
    </location>
</feature>
<feature type="transmembrane region" description="Helical" evidence="8">
    <location>
        <begin position="149"/>
        <end position="172"/>
    </location>
</feature>
<gene>
    <name evidence="10" type="ORF">DFR31_1895</name>
</gene>
<dbReference type="Proteomes" id="UP000275461">
    <property type="component" value="Unassembled WGS sequence"/>
</dbReference>
<feature type="transmembrane region" description="Helical" evidence="8">
    <location>
        <begin position="383"/>
        <end position="405"/>
    </location>
</feature>
<evidence type="ECO:0000256" key="3">
    <source>
        <dbReference type="ARBA" id="ARBA00022475"/>
    </source>
</evidence>
<feature type="transmembrane region" description="Helical" evidence="8">
    <location>
        <begin position="121"/>
        <end position="137"/>
    </location>
</feature>
<dbReference type="EMBL" id="RCDA01000002">
    <property type="protein sequence ID" value="RLK48783.1"/>
    <property type="molecule type" value="Genomic_DNA"/>
</dbReference>
<comment type="subcellular location">
    <subcellularLocation>
        <location evidence="1">Cell membrane</location>
        <topology evidence="1">Multi-pass membrane protein</topology>
    </subcellularLocation>
    <subcellularLocation>
        <location evidence="7">Membrane</location>
        <topology evidence="7">Multi-pass membrane protein</topology>
    </subcellularLocation>
</comment>
<dbReference type="AlphaFoldDB" id="A0A498C0E5"/>
<keyword evidence="11" id="KW-1185">Reference proteome</keyword>
<evidence type="ECO:0000256" key="5">
    <source>
        <dbReference type="ARBA" id="ARBA00022989"/>
    </source>
</evidence>
<evidence type="ECO:0000256" key="4">
    <source>
        <dbReference type="ARBA" id="ARBA00022692"/>
    </source>
</evidence>
<dbReference type="GO" id="GO:0008137">
    <property type="term" value="F:NADH dehydrogenase (ubiquinone) activity"/>
    <property type="evidence" value="ECO:0007669"/>
    <property type="project" value="InterPro"/>
</dbReference>
<dbReference type="RefSeq" id="WP_121442420.1">
    <property type="nucleotide sequence ID" value="NZ_RCDA01000002.1"/>
</dbReference>
<feature type="transmembrane region" description="Helical" evidence="8">
    <location>
        <begin position="526"/>
        <end position="550"/>
    </location>
</feature>
<evidence type="ECO:0000256" key="6">
    <source>
        <dbReference type="ARBA" id="ARBA00023136"/>
    </source>
</evidence>
<evidence type="ECO:0000259" key="9">
    <source>
        <dbReference type="Pfam" id="PF00361"/>
    </source>
</evidence>
<feature type="transmembrane region" description="Helical" evidence="8">
    <location>
        <begin position="417"/>
        <end position="438"/>
    </location>
</feature>
<sequence length="551" mass="57528">MSLLLPLVLLWPLLLAGGLLSPWRGYSRALLPSAPLPGLLAGFQPGLQWEAPWLLLGLQFGVDSIASPLLLLASLLWVLAAIAAGRSMARNPHRDRFLALFLLTMAGNLGVFIGLDAAGFYLAYATMTFAAYGLVIHDGQAASRRAGRVYLVLAVLGEGMLVAALLLLAGALGNPALHGLGPELAQVPHQAWITGLFLLGFGIKMGIVPLHLWLPLAHPCAPVPASAVLSGVIVKAGLMGWLRFLPVGEEVAAPLGPWVIAAGLFTAFFAVAVGLAQARAKTVLAYSTVSQMGLLTVLIGMGLALPGIYWALAVGAVLLMALHHGLAKGALFLAMGADNRARFWLMLWPAAALAGLPLTSGALAKKAMKDAAEMAPGLWAEALPLLLSLSSLATALLMARLLWLVRPRVDAGDGETARGRAPVLALVLASALVPWLWAGWQQPGAALAALDAKAAWDSTWPVLLALGVAAAWWWWSPARWQAVRLPEGDLVALLPGARPLPQPPVWELPAVPGAAPAGRALTRMELGLGTLAIAGVLFLGLALGLMVLLLG</sequence>
<dbReference type="InterPro" id="IPR003918">
    <property type="entry name" value="NADH_UbQ_OxRdtase"/>
</dbReference>
<feature type="transmembrane region" description="Helical" evidence="8">
    <location>
        <begin position="192"/>
        <end position="214"/>
    </location>
</feature>
<evidence type="ECO:0000256" key="8">
    <source>
        <dbReference type="SAM" id="Phobius"/>
    </source>
</evidence>
<evidence type="ECO:0000313" key="11">
    <source>
        <dbReference type="Proteomes" id="UP000275461"/>
    </source>
</evidence>
<feature type="transmembrane region" description="Helical" evidence="8">
    <location>
        <begin position="97"/>
        <end position="115"/>
    </location>
</feature>
<evidence type="ECO:0000256" key="1">
    <source>
        <dbReference type="ARBA" id="ARBA00004651"/>
    </source>
</evidence>
<evidence type="ECO:0000256" key="2">
    <source>
        <dbReference type="ARBA" id="ARBA00005346"/>
    </source>
</evidence>
<keyword evidence="4 7" id="KW-0812">Transmembrane</keyword>
<dbReference type="InterPro" id="IPR001750">
    <property type="entry name" value="ND/Mrp_TM"/>
</dbReference>
<dbReference type="InterPro" id="IPR050586">
    <property type="entry name" value="CPA3_Na-H_Antiporter_D"/>
</dbReference>
<protein>
    <submittedName>
        <fullName evidence="10">Formate hydrogenlyase subunit 3/multisubunit Na+/H+ antiporter MnhD subunit</fullName>
    </submittedName>
</protein>
<dbReference type="OrthoDB" id="9768329at2"/>
<dbReference type="GO" id="GO:0016829">
    <property type="term" value="F:lyase activity"/>
    <property type="evidence" value="ECO:0007669"/>
    <property type="project" value="UniProtKB-KW"/>
</dbReference>
<dbReference type="PANTHER" id="PTHR42703">
    <property type="entry name" value="NADH DEHYDROGENASE"/>
    <property type="match status" value="1"/>
</dbReference>
<keyword evidence="3" id="KW-1003">Cell membrane</keyword>
<feature type="transmembrane region" description="Helical" evidence="8">
    <location>
        <begin position="343"/>
        <end position="363"/>
    </location>
</feature>
<reference evidence="10 11" key="1">
    <citation type="submission" date="2018-10" db="EMBL/GenBank/DDBJ databases">
        <title>Genomic Encyclopedia of Type Strains, Phase IV (KMG-IV): sequencing the most valuable type-strain genomes for metagenomic binning, comparative biology and taxonomic classification.</title>
        <authorList>
            <person name="Goeker M."/>
        </authorList>
    </citation>
    <scope>NUCLEOTIDE SEQUENCE [LARGE SCALE GENOMIC DNA]</scope>
    <source>
        <strain evidence="10 11">DSM 12769</strain>
    </source>
</reference>
<dbReference type="GO" id="GO:0042773">
    <property type="term" value="P:ATP synthesis coupled electron transport"/>
    <property type="evidence" value="ECO:0007669"/>
    <property type="project" value="InterPro"/>
</dbReference>
<keyword evidence="5 8" id="KW-1133">Transmembrane helix</keyword>
<evidence type="ECO:0000313" key="10">
    <source>
        <dbReference type="EMBL" id="RLK48783.1"/>
    </source>
</evidence>
<organism evidence="10 11">
    <name type="scientific">Alkalispirillum mobile</name>
    <dbReference type="NCBI Taxonomy" id="85925"/>
    <lineage>
        <taxon>Bacteria</taxon>
        <taxon>Pseudomonadati</taxon>
        <taxon>Pseudomonadota</taxon>
        <taxon>Gammaproteobacteria</taxon>
        <taxon>Chromatiales</taxon>
        <taxon>Ectothiorhodospiraceae</taxon>
        <taxon>Alkalispirillum</taxon>
    </lineage>
</organism>
<feature type="transmembrane region" description="Helical" evidence="8">
    <location>
        <begin position="256"/>
        <end position="276"/>
    </location>
</feature>
<dbReference type="GO" id="GO:0005886">
    <property type="term" value="C:plasma membrane"/>
    <property type="evidence" value="ECO:0007669"/>
    <property type="project" value="UniProtKB-SubCell"/>
</dbReference>
<dbReference type="PANTHER" id="PTHR42703:SF1">
    <property type="entry name" value="NA(+)_H(+) ANTIPORTER SUBUNIT D1"/>
    <property type="match status" value="1"/>
</dbReference>
<feature type="transmembrane region" description="Helical" evidence="8">
    <location>
        <begin position="283"/>
        <end position="303"/>
    </location>
</feature>
<keyword evidence="6 8" id="KW-0472">Membrane</keyword>